<evidence type="ECO:0000256" key="7">
    <source>
        <dbReference type="ARBA" id="ARBA00022989"/>
    </source>
</evidence>
<dbReference type="Pfam" id="PF03803">
    <property type="entry name" value="Scramblase"/>
    <property type="match status" value="1"/>
</dbReference>
<name>A0A8D2ITH9_VARKO</name>
<keyword evidence="9 11" id="KW-0564">Palmitate</keyword>
<keyword evidence="13" id="KW-1185">Reference proteome</keyword>
<dbReference type="PANTHER" id="PTHR23248">
    <property type="entry name" value="PHOSPHOLIPID SCRAMBLASE-RELATED"/>
    <property type="match status" value="1"/>
</dbReference>
<evidence type="ECO:0000256" key="8">
    <source>
        <dbReference type="ARBA" id="ARBA00023136"/>
    </source>
</evidence>
<comment type="subcellular location">
    <subcellularLocation>
        <location evidence="2">Membrane</location>
        <topology evidence="2">Single-pass type II membrane protein</topology>
    </subcellularLocation>
</comment>
<dbReference type="GO" id="GO:0005886">
    <property type="term" value="C:plasma membrane"/>
    <property type="evidence" value="ECO:0007669"/>
    <property type="project" value="TreeGrafter"/>
</dbReference>
<comment type="similarity">
    <text evidence="3 11">Belongs to the phospholipid scramblase family.</text>
</comment>
<evidence type="ECO:0000256" key="1">
    <source>
        <dbReference type="ARBA" id="ARBA00001913"/>
    </source>
</evidence>
<comment type="function">
    <text evidence="11">May mediate accelerated ATP-independent bidirectional transbilayer migration of phospholipids upon binding calcium ions that results in a loss of phospholipid asymmetry in the plasma membrane.</text>
</comment>
<organism evidence="12 13">
    <name type="scientific">Varanus komodoensis</name>
    <name type="common">Komodo dragon</name>
    <dbReference type="NCBI Taxonomy" id="61221"/>
    <lineage>
        <taxon>Eukaryota</taxon>
        <taxon>Metazoa</taxon>
        <taxon>Chordata</taxon>
        <taxon>Craniata</taxon>
        <taxon>Vertebrata</taxon>
        <taxon>Euteleostomi</taxon>
        <taxon>Lepidosauria</taxon>
        <taxon>Squamata</taxon>
        <taxon>Bifurcata</taxon>
        <taxon>Unidentata</taxon>
        <taxon>Episquamata</taxon>
        <taxon>Toxicofera</taxon>
        <taxon>Anguimorpha</taxon>
        <taxon>Paleoanguimorpha</taxon>
        <taxon>Varanoidea</taxon>
        <taxon>Varanidae</taxon>
        <taxon>Varanus</taxon>
    </lineage>
</organism>
<keyword evidence="6 11" id="KW-0106">Calcium</keyword>
<dbReference type="AlphaFoldDB" id="A0A8D2ITH9"/>
<evidence type="ECO:0000256" key="6">
    <source>
        <dbReference type="ARBA" id="ARBA00022837"/>
    </source>
</evidence>
<evidence type="ECO:0000256" key="4">
    <source>
        <dbReference type="ARBA" id="ARBA00022553"/>
    </source>
</evidence>
<evidence type="ECO:0000313" key="13">
    <source>
        <dbReference type="Proteomes" id="UP000694545"/>
    </source>
</evidence>
<evidence type="ECO:0000256" key="5">
    <source>
        <dbReference type="ARBA" id="ARBA00022692"/>
    </source>
</evidence>
<reference evidence="12" key="1">
    <citation type="submission" date="2025-08" db="UniProtKB">
        <authorList>
            <consortium name="Ensembl"/>
        </authorList>
    </citation>
    <scope>IDENTIFICATION</scope>
</reference>
<evidence type="ECO:0000256" key="9">
    <source>
        <dbReference type="ARBA" id="ARBA00023139"/>
    </source>
</evidence>
<protein>
    <recommendedName>
        <fullName evidence="11">Phospholipid scramblase</fullName>
    </recommendedName>
</protein>
<evidence type="ECO:0000256" key="11">
    <source>
        <dbReference type="RuleBase" id="RU363116"/>
    </source>
</evidence>
<keyword evidence="8" id="KW-0472">Membrane</keyword>
<evidence type="ECO:0000256" key="2">
    <source>
        <dbReference type="ARBA" id="ARBA00004606"/>
    </source>
</evidence>
<evidence type="ECO:0000256" key="10">
    <source>
        <dbReference type="ARBA" id="ARBA00023288"/>
    </source>
</evidence>
<keyword evidence="4" id="KW-0597">Phosphoprotein</keyword>
<keyword evidence="5" id="KW-0812">Transmembrane</keyword>
<evidence type="ECO:0000256" key="3">
    <source>
        <dbReference type="ARBA" id="ARBA00005350"/>
    </source>
</evidence>
<keyword evidence="10 11" id="KW-0449">Lipoprotein</keyword>
<sequence length="302" mass="34096">WNASSANSLAGLPPRYPEQAYARAQTSYGYPEYIPPPQYLSSPRQPSYTESYPRVPSFQNQPKVARAWMPAPFPPSSFPPELEPLSQLDRLFIHQQLELVEVITGFETCNKYEIKNSSGETLYLAFEENDSCTLNCCGASRPFVMKIFDHTGQEVIELVRPLRCSSCLCPCCLQEVAVYAPPGHVVGYVKQIWDPCLPRFAIQNAARRDVLRIVGPCFVCSCGGDVTFEVMSTDELYTVGRVSKYWTGFIREIFTDSDDLGIQFPLDLDVKMKVVMLGACFLIDFMFFEHTALDFTPKVGVW</sequence>
<dbReference type="GO" id="GO:0017128">
    <property type="term" value="F:phospholipid scramblase activity"/>
    <property type="evidence" value="ECO:0007669"/>
    <property type="project" value="InterPro"/>
</dbReference>
<keyword evidence="7" id="KW-1133">Transmembrane helix</keyword>
<reference evidence="12" key="2">
    <citation type="submission" date="2025-09" db="UniProtKB">
        <authorList>
            <consortium name="Ensembl"/>
        </authorList>
    </citation>
    <scope>IDENTIFICATION</scope>
</reference>
<accession>A0A8D2ITH9</accession>
<dbReference type="PANTHER" id="PTHR23248:SF38">
    <property type="entry name" value="PHOSPHOLIPID SCRAMBLASE 1"/>
    <property type="match status" value="1"/>
</dbReference>
<evidence type="ECO:0000313" key="12">
    <source>
        <dbReference type="Ensembl" id="ENSVKKP00000005623.1"/>
    </source>
</evidence>
<proteinExistence type="inferred from homology"/>
<dbReference type="InterPro" id="IPR005552">
    <property type="entry name" value="Scramblase"/>
</dbReference>
<comment type="cofactor">
    <cofactor evidence="1 11">
        <name>Ca(2+)</name>
        <dbReference type="ChEBI" id="CHEBI:29108"/>
    </cofactor>
</comment>
<dbReference type="Proteomes" id="UP000694545">
    <property type="component" value="Unplaced"/>
</dbReference>
<dbReference type="OMA" id="DAMFFEH"/>
<dbReference type="Ensembl" id="ENSVKKT00000005781.1">
    <property type="protein sequence ID" value="ENSVKKP00000005623.1"/>
    <property type="gene ID" value="ENSVKKG00000004127.1"/>
</dbReference>